<accession>A0A4U0SDA5</accession>
<dbReference type="CDD" id="cd00599">
    <property type="entry name" value="GH25_muramidase"/>
    <property type="match status" value="1"/>
</dbReference>
<keyword evidence="3" id="KW-0326">Glycosidase</keyword>
<dbReference type="PANTHER" id="PTHR34135:SF2">
    <property type="entry name" value="LYSOZYME"/>
    <property type="match status" value="1"/>
</dbReference>
<protein>
    <submittedName>
        <fullName evidence="4">N-acetylmuramoyl-L-alanine amidase</fullName>
    </submittedName>
</protein>
<dbReference type="PROSITE" id="PS51904">
    <property type="entry name" value="GLYCOSYL_HYDROL_F25_2"/>
    <property type="match status" value="1"/>
</dbReference>
<dbReference type="OrthoDB" id="9798192at2"/>
<evidence type="ECO:0000256" key="1">
    <source>
        <dbReference type="ARBA" id="ARBA00010646"/>
    </source>
</evidence>
<keyword evidence="2" id="KW-0378">Hydrolase</keyword>
<sequence>MSTCRGIDLSVYQGVQDWDARKAEGVVFAFAKASEGEHTRDTHFKTHITGIKNAGLIPGAYHFAWPNQDVATEAANYIAAVKAYAGDGFIHWLDLEPRSDGTNYAGRTNAQIAAWAERWIALVQEAYPDRRVGIYTSGDDIAKGHAPADAPLWYPAYPWSGSPSYAEAEAATRPSPSGRTPLFWQFTSSPLDRSICYLTSDELRAWAGSAAAEEDDVPICTSLGKTLDQAPVRGAGTARWAEFSTAVGGRRPVRQDK</sequence>
<dbReference type="SUPFAM" id="SSF51445">
    <property type="entry name" value="(Trans)glycosidases"/>
    <property type="match status" value="1"/>
</dbReference>
<dbReference type="Pfam" id="PF01183">
    <property type="entry name" value="Glyco_hydro_25"/>
    <property type="match status" value="1"/>
</dbReference>
<comment type="caution">
    <text evidence="4">The sequence shown here is derived from an EMBL/GenBank/DDBJ whole genome shotgun (WGS) entry which is preliminary data.</text>
</comment>
<evidence type="ECO:0000313" key="4">
    <source>
        <dbReference type="EMBL" id="TKA06618.1"/>
    </source>
</evidence>
<organism evidence="4 5">
    <name type="scientific">Actinacidiphila oryziradicis</name>
    <dbReference type="NCBI Taxonomy" id="2571141"/>
    <lineage>
        <taxon>Bacteria</taxon>
        <taxon>Bacillati</taxon>
        <taxon>Actinomycetota</taxon>
        <taxon>Actinomycetes</taxon>
        <taxon>Kitasatosporales</taxon>
        <taxon>Streptomycetaceae</taxon>
        <taxon>Actinacidiphila</taxon>
    </lineage>
</organism>
<evidence type="ECO:0000313" key="5">
    <source>
        <dbReference type="Proteomes" id="UP000305778"/>
    </source>
</evidence>
<evidence type="ECO:0000256" key="3">
    <source>
        <dbReference type="ARBA" id="ARBA00023295"/>
    </source>
</evidence>
<keyword evidence="5" id="KW-1185">Reference proteome</keyword>
<reference evidence="4 5" key="1">
    <citation type="submission" date="2019-04" db="EMBL/GenBank/DDBJ databases">
        <title>Streptomyces oryziradicis sp. nov., a novel actinomycete isolated from rhizosphere soil of rice (Oryza sativa L.).</title>
        <authorList>
            <person name="Li C."/>
        </authorList>
    </citation>
    <scope>NUCLEOTIDE SEQUENCE [LARGE SCALE GENOMIC DNA]</scope>
    <source>
        <strain evidence="4 5">NEAU-C40</strain>
    </source>
</reference>
<dbReference type="SMART" id="SM00641">
    <property type="entry name" value="Glyco_25"/>
    <property type="match status" value="1"/>
</dbReference>
<name>A0A4U0SDA5_9ACTN</name>
<proteinExistence type="inferred from homology"/>
<dbReference type="InterPro" id="IPR002053">
    <property type="entry name" value="Glyco_hydro_25"/>
</dbReference>
<dbReference type="EMBL" id="SUMC01000036">
    <property type="protein sequence ID" value="TKA06618.1"/>
    <property type="molecule type" value="Genomic_DNA"/>
</dbReference>
<dbReference type="PANTHER" id="PTHR34135">
    <property type="entry name" value="LYSOZYME"/>
    <property type="match status" value="1"/>
</dbReference>
<dbReference type="Gene3D" id="3.20.20.80">
    <property type="entry name" value="Glycosidases"/>
    <property type="match status" value="1"/>
</dbReference>
<gene>
    <name evidence="4" type="ORF">FCI23_30765</name>
</gene>
<dbReference type="InterPro" id="IPR017853">
    <property type="entry name" value="GH"/>
</dbReference>
<dbReference type="InterPro" id="IPR018077">
    <property type="entry name" value="Glyco_hydro_fam25_subgr"/>
</dbReference>
<dbReference type="GO" id="GO:0009253">
    <property type="term" value="P:peptidoglycan catabolic process"/>
    <property type="evidence" value="ECO:0007669"/>
    <property type="project" value="InterPro"/>
</dbReference>
<dbReference type="GO" id="GO:0016998">
    <property type="term" value="P:cell wall macromolecule catabolic process"/>
    <property type="evidence" value="ECO:0007669"/>
    <property type="project" value="InterPro"/>
</dbReference>
<dbReference type="RefSeq" id="WP_136727227.1">
    <property type="nucleotide sequence ID" value="NZ_SUMC01000036.1"/>
</dbReference>
<dbReference type="GO" id="GO:0003796">
    <property type="term" value="F:lysozyme activity"/>
    <property type="evidence" value="ECO:0007669"/>
    <property type="project" value="InterPro"/>
</dbReference>
<dbReference type="Proteomes" id="UP000305778">
    <property type="component" value="Unassembled WGS sequence"/>
</dbReference>
<evidence type="ECO:0000256" key="2">
    <source>
        <dbReference type="ARBA" id="ARBA00022801"/>
    </source>
</evidence>
<dbReference type="GO" id="GO:0016052">
    <property type="term" value="P:carbohydrate catabolic process"/>
    <property type="evidence" value="ECO:0007669"/>
    <property type="project" value="TreeGrafter"/>
</dbReference>
<comment type="similarity">
    <text evidence="1">Belongs to the glycosyl hydrolase 25 family.</text>
</comment>
<dbReference type="AlphaFoldDB" id="A0A4U0SDA5"/>